<accession>A0ABS8A5Q9</accession>
<dbReference type="RefSeq" id="WP_225688983.1">
    <property type="nucleotide sequence ID" value="NZ_JAERSE020000003.1"/>
</dbReference>
<dbReference type="EMBL" id="JAERSE020000003">
    <property type="protein sequence ID" value="MCA6067910.1"/>
    <property type="molecule type" value="Genomic_DNA"/>
</dbReference>
<proteinExistence type="predicted"/>
<keyword evidence="2" id="KW-1185">Reference proteome</keyword>
<evidence type="ECO:0000313" key="1">
    <source>
        <dbReference type="EMBL" id="MCA6067910.1"/>
    </source>
</evidence>
<reference evidence="1 2" key="1">
    <citation type="submission" date="2021-09" db="EMBL/GenBank/DDBJ databases">
        <title>Genome sequencing and assembly of Chryseobacterium sp. RG1.</title>
        <authorList>
            <person name="Chhetri G."/>
        </authorList>
    </citation>
    <scope>NUCLEOTIDE SEQUENCE [LARGE SCALE GENOMIC DNA]</scope>
    <source>
        <strain evidence="1 2">RG1</strain>
    </source>
</reference>
<dbReference type="Proteomes" id="UP000618240">
    <property type="component" value="Unassembled WGS sequence"/>
</dbReference>
<sequence length="248" mass="29329">MEEINKLTEREQLKTYFETGKYPTQSQFGQFIDNYVHLNEFNFGLDVKATGTHKTKFYHFYVSEEVQRSEGHINREDEEKSEAKQISGYTHLLSRDVPYKCLNVKLSKELDIEKYQPKIIIKRYKQRKRLKSGYLKPSGFYQELPADAKSWGRQSEYPVKSNEMIIDLNPINYFRPAKDQNGKVEFYPSGTFNRPGSFRYTVHHRKPFALIQMFLEIEVNGTKFRSNPTNIKIILGRDEKDLINYIID</sequence>
<name>A0ABS8A5Q9_9FLAO</name>
<comment type="caution">
    <text evidence="1">The sequence shown here is derived from an EMBL/GenBank/DDBJ whole genome shotgun (WGS) entry which is preliminary data.</text>
</comment>
<organism evidence="1 2">
    <name type="scientific">Chryseobacterium tagetis</name>
    <dbReference type="NCBI Taxonomy" id="2801334"/>
    <lineage>
        <taxon>Bacteria</taxon>
        <taxon>Pseudomonadati</taxon>
        <taxon>Bacteroidota</taxon>
        <taxon>Flavobacteriia</taxon>
        <taxon>Flavobacteriales</taxon>
        <taxon>Weeksellaceae</taxon>
        <taxon>Chryseobacterium group</taxon>
        <taxon>Chryseobacterium</taxon>
    </lineage>
</organism>
<gene>
    <name evidence="1" type="ORF">JI747_012015</name>
</gene>
<protein>
    <submittedName>
        <fullName evidence="1">Uncharacterized protein</fullName>
    </submittedName>
</protein>
<evidence type="ECO:0000313" key="2">
    <source>
        <dbReference type="Proteomes" id="UP000618240"/>
    </source>
</evidence>